<gene>
    <name evidence="1" type="ORF">OKA04_21040</name>
</gene>
<name>A0ABT3FUL0_9BACT</name>
<reference evidence="1 2" key="1">
    <citation type="submission" date="2022-10" db="EMBL/GenBank/DDBJ databases">
        <title>Luteolibacter flavescens strain MCCC 1K03193, whole genome shotgun sequencing project.</title>
        <authorList>
            <person name="Zhao G."/>
            <person name="Shen L."/>
        </authorList>
    </citation>
    <scope>NUCLEOTIDE SEQUENCE [LARGE SCALE GENOMIC DNA]</scope>
    <source>
        <strain evidence="1 2">MCCC 1K03193</strain>
    </source>
</reference>
<comment type="caution">
    <text evidence="1">The sequence shown here is derived from an EMBL/GenBank/DDBJ whole genome shotgun (WGS) entry which is preliminary data.</text>
</comment>
<keyword evidence="2" id="KW-1185">Reference proteome</keyword>
<proteinExistence type="predicted"/>
<dbReference type="RefSeq" id="WP_264503191.1">
    <property type="nucleotide sequence ID" value="NZ_JAPDDS010000015.1"/>
</dbReference>
<evidence type="ECO:0000313" key="1">
    <source>
        <dbReference type="EMBL" id="MCW1887237.1"/>
    </source>
</evidence>
<evidence type="ECO:0008006" key="3">
    <source>
        <dbReference type="Google" id="ProtNLM"/>
    </source>
</evidence>
<sequence>MDVRERFEDELRSRGVAFTIDPESMRHSIKVGDGQLLVSLENLQRDVKSDGDIGRISRFVDAVLAASPESDTDLSADRLFWSLEPNDYEECAEIREALSDRVDRVLVHVSSDDRLISWVTADMLDTLVLSEIEAGERAFENLAKALESATFQVSDIDGVPLGYLETTLPFKAALLLAPNLKDVLGPRLGWPLLAVVPDRDFIYLWAAEHVALTGRLGRVVVREYSNSAYPVSTEVYEASDQGIRAIGAFPVG</sequence>
<dbReference type="EMBL" id="JAPDDS010000015">
    <property type="protein sequence ID" value="MCW1887237.1"/>
    <property type="molecule type" value="Genomic_DNA"/>
</dbReference>
<protein>
    <recommendedName>
        <fullName evidence="3">DUF1444 family protein</fullName>
    </recommendedName>
</protein>
<organism evidence="1 2">
    <name type="scientific">Luteolibacter flavescens</name>
    <dbReference type="NCBI Taxonomy" id="1859460"/>
    <lineage>
        <taxon>Bacteria</taxon>
        <taxon>Pseudomonadati</taxon>
        <taxon>Verrucomicrobiota</taxon>
        <taxon>Verrucomicrobiia</taxon>
        <taxon>Verrucomicrobiales</taxon>
        <taxon>Verrucomicrobiaceae</taxon>
        <taxon>Luteolibacter</taxon>
    </lineage>
</organism>
<evidence type="ECO:0000313" key="2">
    <source>
        <dbReference type="Proteomes" id="UP001207930"/>
    </source>
</evidence>
<accession>A0ABT3FUL0</accession>
<dbReference type="Proteomes" id="UP001207930">
    <property type="component" value="Unassembled WGS sequence"/>
</dbReference>